<feature type="transmembrane region" description="Helical" evidence="1">
    <location>
        <begin position="31"/>
        <end position="50"/>
    </location>
</feature>
<keyword evidence="1" id="KW-1133">Transmembrane helix</keyword>
<keyword evidence="1" id="KW-0472">Membrane</keyword>
<comment type="caution">
    <text evidence="2">The sequence shown here is derived from an EMBL/GenBank/DDBJ whole genome shotgun (WGS) entry which is preliminary data.</text>
</comment>
<dbReference type="Proteomes" id="UP001226574">
    <property type="component" value="Unassembled WGS sequence"/>
</dbReference>
<gene>
    <name evidence="2" type="ORF">RC083_20540</name>
</gene>
<proteinExistence type="predicted"/>
<keyword evidence="3" id="KW-1185">Reference proteome</keyword>
<evidence type="ECO:0000313" key="3">
    <source>
        <dbReference type="Proteomes" id="UP001226574"/>
    </source>
</evidence>
<evidence type="ECO:0000256" key="1">
    <source>
        <dbReference type="SAM" id="Phobius"/>
    </source>
</evidence>
<dbReference type="RefSeq" id="WP_309039777.1">
    <property type="nucleotide sequence ID" value="NZ_JAVIFY010000025.1"/>
</dbReference>
<reference evidence="2 3" key="1">
    <citation type="submission" date="2023-08" db="EMBL/GenBank/DDBJ databases">
        <title>Pseudoalteromonas haloplanktis LL1 genome.</title>
        <authorList>
            <person name="Wu S."/>
        </authorList>
    </citation>
    <scope>NUCLEOTIDE SEQUENCE [LARGE SCALE GENOMIC DNA]</scope>
    <source>
        <strain evidence="2 3">LL1</strain>
    </source>
</reference>
<protein>
    <submittedName>
        <fullName evidence="2">Uncharacterized protein</fullName>
    </submittedName>
</protein>
<accession>A0ABU1BHP5</accession>
<name>A0ABU1BHP5_PSEHA</name>
<sequence length="207" mass="23132">MSTKEILLVLILVFVSGFISSQIADLSIPQYAVPFMAMVGGFVAVALNRLKHLDDLNLTRKKDTALEYIKYFSEYRSALLNLIDPSVKDEAFHSTLMEATKNMIAALDKFHVVSSDSVSKKIELKNAEVVTLMIDFKAKSVEFGEDKPSLFKWFIDEDIGSKLNIIRHEIITLVNSEVGDDSGTIGLKSAIDSNNAYFKSLFSRLLK</sequence>
<evidence type="ECO:0000313" key="2">
    <source>
        <dbReference type="EMBL" id="MDQ9093956.1"/>
    </source>
</evidence>
<keyword evidence="1" id="KW-0812">Transmembrane</keyword>
<dbReference type="EMBL" id="JAVIFY010000025">
    <property type="protein sequence ID" value="MDQ9093956.1"/>
    <property type="molecule type" value="Genomic_DNA"/>
</dbReference>
<organism evidence="2 3">
    <name type="scientific">Pseudoalteromonas haloplanktis</name>
    <name type="common">Alteromonas haloplanktis</name>
    <dbReference type="NCBI Taxonomy" id="228"/>
    <lineage>
        <taxon>Bacteria</taxon>
        <taxon>Pseudomonadati</taxon>
        <taxon>Pseudomonadota</taxon>
        <taxon>Gammaproteobacteria</taxon>
        <taxon>Alteromonadales</taxon>
        <taxon>Pseudoalteromonadaceae</taxon>
        <taxon>Pseudoalteromonas</taxon>
    </lineage>
</organism>